<keyword evidence="3" id="KW-0067">ATP-binding</keyword>
<dbReference type="PANTHER" id="PTHR30258:SF3">
    <property type="entry name" value="SLL1921 PROTEIN"/>
    <property type="match status" value="1"/>
</dbReference>
<evidence type="ECO:0000259" key="4">
    <source>
        <dbReference type="PROSITE" id="PS00662"/>
    </source>
</evidence>
<reference evidence="5 6" key="2">
    <citation type="journal article" date="2020" name="Cell Rep.">
        <title>Acquisition and Adaptation of Ultra-small Parasitic Reduced Genome Bacteria to Mammalian Hosts.</title>
        <authorList>
            <person name="McLean J.S."/>
            <person name="Bor B."/>
            <person name="Kerns K.A."/>
            <person name="Liu Q."/>
            <person name="To T.T."/>
            <person name="Solden L."/>
            <person name="Hendrickson E.L."/>
            <person name="Wrighton K."/>
            <person name="Shi W."/>
            <person name="He X."/>
        </authorList>
    </citation>
    <scope>NUCLEOTIDE SEQUENCE [LARGE SCALE GENOMIC DNA]</scope>
    <source>
        <strain evidence="5 6">TM7_CMJM_G6_1_HOT_870</strain>
    </source>
</reference>
<dbReference type="Proteomes" id="UP001190925">
    <property type="component" value="Unassembled WGS sequence"/>
</dbReference>
<dbReference type="PROSITE" id="PS00662">
    <property type="entry name" value="T2SP_E"/>
    <property type="match status" value="1"/>
</dbReference>
<gene>
    <name evidence="5" type="primary">xpsE_1</name>
    <name evidence="5" type="ORF">G6CMJM_00258</name>
</gene>
<reference evidence="5 6" key="1">
    <citation type="journal article" date="2018" name="bioRxiv">
        <title>Evidence of independent acquisition and adaption of ultra-small bacteria to human hosts across the highly diverse yet reduced genomes of the phylum Saccharibacteria.</title>
        <authorList>
            <person name="McLean J.S."/>
            <person name="Bor B."/>
            <person name="To T.T."/>
            <person name="Liu Q."/>
            <person name="Kearns K.A."/>
            <person name="Solden L.M."/>
            <person name="Wrighton K.C."/>
            <person name="He X."/>
            <person name="Shi W."/>
        </authorList>
    </citation>
    <scope>NUCLEOTIDE SEQUENCE [LARGE SCALE GENOMIC DNA]</scope>
    <source>
        <strain evidence="5 6">TM7_CMJM_G6_1_HOT_870</strain>
    </source>
</reference>
<comment type="similarity">
    <text evidence="1">Belongs to the GSP E family.</text>
</comment>
<comment type="caution">
    <text evidence="5">The sequence shown here is derived from an EMBL/GenBank/DDBJ whole genome shotgun (WGS) entry which is preliminary data.</text>
</comment>
<dbReference type="EMBL" id="PRLK01000003">
    <property type="protein sequence ID" value="RYC72762.1"/>
    <property type="molecule type" value="Genomic_DNA"/>
</dbReference>
<dbReference type="SMART" id="SM00382">
    <property type="entry name" value="AAA"/>
    <property type="match status" value="1"/>
</dbReference>
<evidence type="ECO:0000256" key="3">
    <source>
        <dbReference type="ARBA" id="ARBA00022840"/>
    </source>
</evidence>
<feature type="domain" description="Bacterial type II secretion system protein E" evidence="4">
    <location>
        <begin position="351"/>
        <end position="365"/>
    </location>
</feature>
<dbReference type="PANTHER" id="PTHR30258">
    <property type="entry name" value="TYPE II SECRETION SYSTEM PROTEIN GSPE-RELATED"/>
    <property type="match status" value="1"/>
</dbReference>
<proteinExistence type="inferred from homology"/>
<dbReference type="RefSeq" id="WP_129718675.1">
    <property type="nucleotide sequence ID" value="NZ_PRLK01000003.1"/>
</dbReference>
<accession>A0ABY0FKS6</accession>
<evidence type="ECO:0000313" key="5">
    <source>
        <dbReference type="EMBL" id="RYC72762.1"/>
    </source>
</evidence>
<organism evidence="5 6">
    <name type="scientific">Candidatus Nanogingivalis gingivitcus</name>
    <dbReference type="NCBI Taxonomy" id="2171992"/>
    <lineage>
        <taxon>Bacteria</taxon>
        <taxon>Candidatus Saccharimonadota</taxon>
        <taxon>Candidatus Nanosyncoccalia</taxon>
        <taxon>Candidatus Nanogingivales</taxon>
        <taxon>Candidatus Nanogingivalaceae</taxon>
        <taxon>Candidatus Nanogingivalis</taxon>
    </lineage>
</organism>
<evidence type="ECO:0000256" key="1">
    <source>
        <dbReference type="ARBA" id="ARBA00006611"/>
    </source>
</evidence>
<dbReference type="Gene3D" id="3.30.450.90">
    <property type="match status" value="1"/>
</dbReference>
<dbReference type="InterPro" id="IPR001482">
    <property type="entry name" value="T2SS/T4SS_dom"/>
</dbReference>
<dbReference type="InterPro" id="IPR003593">
    <property type="entry name" value="AAA+_ATPase"/>
</dbReference>
<keyword evidence="2" id="KW-0547">Nucleotide-binding</keyword>
<sequence>MDENKIQQRRRDQEEAAAEKRAEILGLNYIDARSFEDTFPLARDVFTIEQMYAGFLAPLEVGDEDSYKPWRVLITSQTPRSVVQKLRKKYAESGKALEIYLISDVAWKKIMYRYDPPKQIIYDDIEIAGEGDSETLKQVSQTLATVASDQVFDYLIDQADRLGASDIHIENQRQVIRIRMRVDGALHPVAELGRDRYRVIMGELSSRAGVSSAAKSSQSGHIQKDIYRDGSSHLLNLRVETVPTMYGMDAVLRLFNFDESMLQLDLLGIAPKERAEIDEIISHPRGMVLMVGPTGSGKSTTLYSMLNALNTLDKKIITLEDPIEYGIGGISQIPIDTTAGQSFADGLRSVLRLDPDVVMVGEIRDNDTARTAIQASITGHLVLSSFHANSTSAAFSRMIDMIGMNPIFSSAIRLLIAQRLVRKLDENKKEYRPDEATKAWVRRVLDGVPKDKLPQDITGDFKLWRPVVTADSPFGYKGRMVVMEMMVVNDNIAAFLRGERGAISTEAIEKQARQDGLLTLVQQGVIAALRGDTTLEEVNRVI</sequence>
<dbReference type="CDD" id="cd01129">
    <property type="entry name" value="PulE-GspE-like"/>
    <property type="match status" value="1"/>
</dbReference>
<evidence type="ECO:0000313" key="6">
    <source>
        <dbReference type="Proteomes" id="UP001190925"/>
    </source>
</evidence>
<protein>
    <submittedName>
        <fullName evidence="5">Type II secretion system protein E</fullName>
    </submittedName>
</protein>
<evidence type="ECO:0000256" key="2">
    <source>
        <dbReference type="ARBA" id="ARBA00022741"/>
    </source>
</evidence>
<dbReference type="SUPFAM" id="SSF52540">
    <property type="entry name" value="P-loop containing nucleoside triphosphate hydrolases"/>
    <property type="match status" value="1"/>
</dbReference>
<dbReference type="Pfam" id="PF00437">
    <property type="entry name" value="T2SSE"/>
    <property type="match status" value="1"/>
</dbReference>
<dbReference type="InterPro" id="IPR027417">
    <property type="entry name" value="P-loop_NTPase"/>
</dbReference>
<keyword evidence="6" id="KW-1185">Reference proteome</keyword>
<dbReference type="Gene3D" id="3.40.50.300">
    <property type="entry name" value="P-loop containing nucleotide triphosphate hydrolases"/>
    <property type="match status" value="1"/>
</dbReference>
<name>A0ABY0FKS6_9BACT</name>